<feature type="region of interest" description="Disordered" evidence="1">
    <location>
        <begin position="284"/>
        <end position="325"/>
    </location>
</feature>
<dbReference type="InterPro" id="IPR050167">
    <property type="entry name" value="Ser_Thr_protein_kinase"/>
</dbReference>
<dbReference type="EMBL" id="CAJMWT010004556">
    <property type="protein sequence ID" value="CAE6492341.1"/>
    <property type="molecule type" value="Genomic_DNA"/>
</dbReference>
<dbReference type="InterPro" id="IPR008271">
    <property type="entry name" value="Ser/Thr_kinase_AS"/>
</dbReference>
<dbReference type="Proteomes" id="UP000663843">
    <property type="component" value="Unassembled WGS sequence"/>
</dbReference>
<dbReference type="PROSITE" id="PS00108">
    <property type="entry name" value="PROTEIN_KINASE_ST"/>
    <property type="match status" value="1"/>
</dbReference>
<name>A0A8H3CSG7_9AGAM</name>
<evidence type="ECO:0000256" key="1">
    <source>
        <dbReference type="SAM" id="MobiDB-lite"/>
    </source>
</evidence>
<gene>
    <name evidence="3" type="ORF">RDB_LOCUS130777</name>
</gene>
<dbReference type="GO" id="GO:0005524">
    <property type="term" value="F:ATP binding"/>
    <property type="evidence" value="ECO:0007669"/>
    <property type="project" value="InterPro"/>
</dbReference>
<feature type="compositionally biased region" description="Basic and acidic residues" evidence="1">
    <location>
        <begin position="293"/>
        <end position="305"/>
    </location>
</feature>
<dbReference type="PROSITE" id="PS50011">
    <property type="entry name" value="PROTEIN_KINASE_DOM"/>
    <property type="match status" value="1"/>
</dbReference>
<dbReference type="SUPFAM" id="SSF56112">
    <property type="entry name" value="Protein kinase-like (PK-like)"/>
    <property type="match status" value="1"/>
</dbReference>
<dbReference type="PANTHER" id="PTHR23257">
    <property type="entry name" value="SERINE-THREONINE PROTEIN KINASE"/>
    <property type="match status" value="1"/>
</dbReference>
<evidence type="ECO:0000313" key="4">
    <source>
        <dbReference type="Proteomes" id="UP000663843"/>
    </source>
</evidence>
<dbReference type="InterPro" id="IPR011009">
    <property type="entry name" value="Kinase-like_dom_sf"/>
</dbReference>
<comment type="caution">
    <text evidence="3">The sequence shown here is derived from an EMBL/GenBank/DDBJ whole genome shotgun (WGS) entry which is preliminary data.</text>
</comment>
<dbReference type="InterPro" id="IPR000719">
    <property type="entry name" value="Prot_kinase_dom"/>
</dbReference>
<dbReference type="Gene3D" id="1.10.510.10">
    <property type="entry name" value="Transferase(Phosphotransferase) domain 1"/>
    <property type="match status" value="1"/>
</dbReference>
<evidence type="ECO:0000259" key="2">
    <source>
        <dbReference type="PROSITE" id="PS50011"/>
    </source>
</evidence>
<sequence>MNEQQTPERILSSTSMVFTVTDFCAWVTQTPAFANSRIWAVHQYESIKSVKYPGAYIILECRVSMPAIPCVSNTLWILMNAPPEFTLRLSFPHPVKHCRTLVSASLDRLLIPGCRWEIIKTLHYNPEYIPQIYPTRILCLQDISDMYDFAIARQRHDIPRYIRWLCHALFECLERCSACFGLTVTYRGAHKDISILLFNSTAGRVAECYVNERHMQCCKASPLRFPGLLRHTPSAPINRTSQLLVIPESNNHTQQPVRLPTPPLHNPYSKKRLHDEALNDVDHISPRHTLPSEAEHSQKRSRVELDEGTISSLHTSKHPSITVSDPERPITIINSTMRASEIVTALGYYGCKNLGPKLDLRSCSEHPLCNGGLGDIYMAKVGQLKVAIKTTRVYIMNKDEKYLKCHGISDGLVYLHDVGIIHGDLKGGNILISEDGTPMLNDFGNAVLQEHSLQFTESTTRTNISPRWTAPEILEGLTSYSYAADVYALGMTWLEVITGKVPFQERRNDIALAHIIVNRKEIPQRPNEHIPSDSEDGDALWSLMMNCWAHKPEERPSANEARDFVRFSHIELSS</sequence>
<reference evidence="3" key="1">
    <citation type="submission" date="2021-01" db="EMBL/GenBank/DDBJ databases">
        <authorList>
            <person name="Kaushik A."/>
        </authorList>
    </citation>
    <scope>NUCLEOTIDE SEQUENCE</scope>
    <source>
        <strain evidence="3">AG2-2IIIB</strain>
    </source>
</reference>
<proteinExistence type="predicted"/>
<protein>
    <recommendedName>
        <fullName evidence="2">Protein kinase domain-containing protein</fullName>
    </recommendedName>
</protein>
<dbReference type="GO" id="GO:0004672">
    <property type="term" value="F:protein kinase activity"/>
    <property type="evidence" value="ECO:0007669"/>
    <property type="project" value="InterPro"/>
</dbReference>
<feature type="domain" description="Protein kinase" evidence="2">
    <location>
        <begin position="299"/>
        <end position="572"/>
    </location>
</feature>
<dbReference type="GO" id="GO:0007165">
    <property type="term" value="P:signal transduction"/>
    <property type="evidence" value="ECO:0007669"/>
    <property type="project" value="TreeGrafter"/>
</dbReference>
<organism evidence="3 4">
    <name type="scientific">Rhizoctonia solani</name>
    <dbReference type="NCBI Taxonomy" id="456999"/>
    <lineage>
        <taxon>Eukaryota</taxon>
        <taxon>Fungi</taxon>
        <taxon>Dikarya</taxon>
        <taxon>Basidiomycota</taxon>
        <taxon>Agaricomycotina</taxon>
        <taxon>Agaricomycetes</taxon>
        <taxon>Cantharellales</taxon>
        <taxon>Ceratobasidiaceae</taxon>
        <taxon>Rhizoctonia</taxon>
    </lineage>
</organism>
<dbReference type="SMART" id="SM00220">
    <property type="entry name" value="S_TKc"/>
    <property type="match status" value="1"/>
</dbReference>
<feature type="compositionally biased region" description="Polar residues" evidence="1">
    <location>
        <begin position="309"/>
        <end position="323"/>
    </location>
</feature>
<accession>A0A8H3CSG7</accession>
<dbReference type="GO" id="GO:0005737">
    <property type="term" value="C:cytoplasm"/>
    <property type="evidence" value="ECO:0007669"/>
    <property type="project" value="TreeGrafter"/>
</dbReference>
<evidence type="ECO:0000313" key="3">
    <source>
        <dbReference type="EMBL" id="CAE6492341.1"/>
    </source>
</evidence>
<dbReference type="AlphaFoldDB" id="A0A8H3CSG7"/>
<dbReference type="Pfam" id="PF00069">
    <property type="entry name" value="Pkinase"/>
    <property type="match status" value="1"/>
</dbReference>